<dbReference type="OrthoDB" id="10072093at2759"/>
<gene>
    <name evidence="1" type="ORF">HOLleu_10310</name>
</gene>
<organism evidence="1 2">
    <name type="scientific">Holothuria leucospilota</name>
    <name type="common">Black long sea cucumber</name>
    <name type="synonym">Mertensiothuria leucospilota</name>
    <dbReference type="NCBI Taxonomy" id="206669"/>
    <lineage>
        <taxon>Eukaryota</taxon>
        <taxon>Metazoa</taxon>
        <taxon>Echinodermata</taxon>
        <taxon>Eleutherozoa</taxon>
        <taxon>Echinozoa</taxon>
        <taxon>Holothuroidea</taxon>
        <taxon>Aspidochirotacea</taxon>
        <taxon>Aspidochirotida</taxon>
        <taxon>Holothuriidae</taxon>
        <taxon>Holothuria</taxon>
    </lineage>
</organism>
<dbReference type="Proteomes" id="UP001152320">
    <property type="component" value="Chromosome 4"/>
</dbReference>
<keyword evidence="2" id="KW-1185">Reference proteome</keyword>
<accession>A0A9Q1CDD6</accession>
<comment type="caution">
    <text evidence="1">The sequence shown here is derived from an EMBL/GenBank/DDBJ whole genome shotgun (WGS) entry which is preliminary data.</text>
</comment>
<sequence>MEFSITVSNGPIEFLGILFTHDGNDLFRLNYLKKLSRLKNQLKIWNIRDLTPLGRNTIVKAYGISQLVYLFQVLPNPPTEFFRRHLATL</sequence>
<evidence type="ECO:0000313" key="1">
    <source>
        <dbReference type="EMBL" id="KAJ8043286.1"/>
    </source>
</evidence>
<protein>
    <submittedName>
        <fullName evidence="1">Uncharacterized protein</fullName>
    </submittedName>
</protein>
<dbReference type="AlphaFoldDB" id="A0A9Q1CDD6"/>
<evidence type="ECO:0000313" key="2">
    <source>
        <dbReference type="Proteomes" id="UP001152320"/>
    </source>
</evidence>
<dbReference type="EMBL" id="JAIZAY010000004">
    <property type="protein sequence ID" value="KAJ8043286.1"/>
    <property type="molecule type" value="Genomic_DNA"/>
</dbReference>
<reference evidence="1" key="1">
    <citation type="submission" date="2021-10" db="EMBL/GenBank/DDBJ databases">
        <title>Tropical sea cucumber genome reveals ecological adaptation and Cuvierian tubules defense mechanism.</title>
        <authorList>
            <person name="Chen T."/>
        </authorList>
    </citation>
    <scope>NUCLEOTIDE SEQUENCE</scope>
    <source>
        <strain evidence="1">Nanhai2018</strain>
        <tissue evidence="1">Muscle</tissue>
    </source>
</reference>
<proteinExistence type="predicted"/>
<name>A0A9Q1CDD6_HOLLE</name>